<keyword evidence="4" id="KW-1185">Reference proteome</keyword>
<dbReference type="Gene3D" id="3.40.190.170">
    <property type="entry name" value="Bacterial extracellular solute-binding protein, family 7"/>
    <property type="match status" value="1"/>
</dbReference>
<dbReference type="AlphaFoldDB" id="A0A6N1VI48"/>
<dbReference type="NCBIfam" id="NF037995">
    <property type="entry name" value="TRAP_S1"/>
    <property type="match status" value="1"/>
</dbReference>
<dbReference type="PANTHER" id="PTHR33376">
    <property type="match status" value="1"/>
</dbReference>
<dbReference type="Proteomes" id="UP000509367">
    <property type="component" value="Chromosome"/>
</dbReference>
<feature type="signal peptide" evidence="2">
    <location>
        <begin position="1"/>
        <end position="22"/>
    </location>
</feature>
<dbReference type="PANTHER" id="PTHR33376:SF15">
    <property type="entry name" value="BLL6794 PROTEIN"/>
    <property type="match status" value="1"/>
</dbReference>
<dbReference type="Pfam" id="PF03480">
    <property type="entry name" value="DctP"/>
    <property type="match status" value="1"/>
</dbReference>
<dbReference type="SUPFAM" id="SSF53850">
    <property type="entry name" value="Periplasmic binding protein-like II"/>
    <property type="match status" value="1"/>
</dbReference>
<organism evidence="3 4">
    <name type="scientific">Oricola thermophila</name>
    <dbReference type="NCBI Taxonomy" id="2742145"/>
    <lineage>
        <taxon>Bacteria</taxon>
        <taxon>Pseudomonadati</taxon>
        <taxon>Pseudomonadota</taxon>
        <taxon>Alphaproteobacteria</taxon>
        <taxon>Hyphomicrobiales</taxon>
        <taxon>Ahrensiaceae</taxon>
        <taxon>Oricola</taxon>
    </lineage>
</organism>
<evidence type="ECO:0000256" key="2">
    <source>
        <dbReference type="SAM" id="SignalP"/>
    </source>
</evidence>
<dbReference type="KEGG" id="orm:HTY61_11405"/>
<dbReference type="InterPro" id="IPR038404">
    <property type="entry name" value="TRAP_DctP_sf"/>
</dbReference>
<evidence type="ECO:0000256" key="1">
    <source>
        <dbReference type="ARBA" id="ARBA00022729"/>
    </source>
</evidence>
<feature type="chain" id="PRO_5026821236" evidence="2">
    <location>
        <begin position="23"/>
        <end position="328"/>
    </location>
</feature>
<keyword evidence="1 2" id="KW-0732">Signal</keyword>
<dbReference type="RefSeq" id="WP_175276904.1">
    <property type="nucleotide sequence ID" value="NZ_CP054836.1"/>
</dbReference>
<evidence type="ECO:0000313" key="3">
    <source>
        <dbReference type="EMBL" id="QKV19012.1"/>
    </source>
</evidence>
<accession>A0A6N1VI48</accession>
<sequence length="328" mass="35152">MTLKQALLAALAASTLAGAAHADTEFSLSYFMGPKHRFNEAFFAPFAEKLAELSGGTLTVKQYPGGTLNSNPALQYSTVVEGVTDIAFGISSYTYDLFPISSSVSVPGICNSGIDCTEALWRAEDLIDEEFDAKIIAMWSNEPMAIVTRDKPIRTLEDFEGLKIRVSSNIEAEFLSALGAAPVSQSVEEINQNLANGTIDAIAIDPTSVRDFKLYEPGKYITLGMPTAGLPFWMLMNNQSYEALSDEERAWVDAAGGRELSVAGAVKTEGMAASALQLARDEGVEIITLSPEEVARITQAFEAPLNKFKAGTFNGVSGADIYAAMKGE</sequence>
<name>A0A6N1VI48_9HYPH</name>
<dbReference type="EMBL" id="CP054836">
    <property type="protein sequence ID" value="QKV19012.1"/>
    <property type="molecule type" value="Genomic_DNA"/>
</dbReference>
<evidence type="ECO:0000313" key="4">
    <source>
        <dbReference type="Proteomes" id="UP000509367"/>
    </source>
</evidence>
<reference evidence="3 4" key="1">
    <citation type="submission" date="2020-06" db="EMBL/GenBank/DDBJ databases">
        <title>Oricola thermophila sp. nov. isolated from a tidal sediments.</title>
        <authorList>
            <person name="Kwon K.K."/>
            <person name="Yang S.-H."/>
            <person name="Park M.-J."/>
        </authorList>
    </citation>
    <scope>NUCLEOTIDE SEQUENCE [LARGE SCALE GENOMIC DNA]</scope>
    <source>
        <strain evidence="3 4">MEBiC13590</strain>
    </source>
</reference>
<dbReference type="CDD" id="cd13665">
    <property type="entry name" value="PBP2_TRAP_Dctp3_4"/>
    <property type="match status" value="1"/>
</dbReference>
<protein>
    <submittedName>
        <fullName evidence="3">TRAP transporter substrate-binding protein</fullName>
    </submittedName>
</protein>
<dbReference type="GO" id="GO:0055085">
    <property type="term" value="P:transmembrane transport"/>
    <property type="evidence" value="ECO:0007669"/>
    <property type="project" value="InterPro"/>
</dbReference>
<proteinExistence type="predicted"/>
<dbReference type="InterPro" id="IPR018389">
    <property type="entry name" value="DctP_fam"/>
</dbReference>
<gene>
    <name evidence="3" type="ORF">HTY61_11405</name>
</gene>